<feature type="transmembrane region" description="Helical" evidence="1">
    <location>
        <begin position="78"/>
        <end position="98"/>
    </location>
</feature>
<feature type="transmembrane region" description="Helical" evidence="1">
    <location>
        <begin position="41"/>
        <end position="66"/>
    </location>
</feature>
<keyword evidence="1" id="KW-0812">Transmembrane</keyword>
<protein>
    <submittedName>
        <fullName evidence="2">Gx transporter family protein</fullName>
    </submittedName>
</protein>
<dbReference type="AlphaFoldDB" id="A0AAW4WT10"/>
<dbReference type="RefSeq" id="WP_229343837.1">
    <property type="nucleotide sequence ID" value="NZ_JAJFAT010000002.1"/>
</dbReference>
<gene>
    <name evidence="2" type="ORF">LJ207_02660</name>
</gene>
<reference evidence="2 3" key="1">
    <citation type="submission" date="2021-10" db="EMBL/GenBank/DDBJ databases">
        <authorList>
            <person name="Grouzdev D.S."/>
            <person name="Pantiukh K.S."/>
            <person name="Krutkina M.S."/>
        </authorList>
    </citation>
    <scope>NUCLEOTIDE SEQUENCE [LARGE SCALE GENOMIC DNA]</scope>
    <source>
        <strain evidence="2 3">Z-7514</strain>
    </source>
</reference>
<feature type="transmembrane region" description="Helical" evidence="1">
    <location>
        <begin position="110"/>
        <end position="130"/>
    </location>
</feature>
<keyword evidence="1" id="KW-0472">Membrane</keyword>
<dbReference type="InterPro" id="IPR014535">
    <property type="entry name" value="Hpre_diP_synt_I"/>
</dbReference>
<dbReference type="PIRSF" id="PIRSF027391">
    <property type="entry name" value="Hpre_diP_synt_I"/>
    <property type="match status" value="1"/>
</dbReference>
<keyword evidence="1" id="KW-1133">Transmembrane helix</keyword>
<dbReference type="EMBL" id="JAJFAT010000002">
    <property type="protein sequence ID" value="MCC3144220.1"/>
    <property type="molecule type" value="Genomic_DNA"/>
</dbReference>
<evidence type="ECO:0000313" key="2">
    <source>
        <dbReference type="EMBL" id="MCC3144220.1"/>
    </source>
</evidence>
<organism evidence="2 3">
    <name type="scientific">Halanaerobium polyolivorans</name>
    <dbReference type="NCBI Taxonomy" id="2886943"/>
    <lineage>
        <taxon>Bacteria</taxon>
        <taxon>Bacillati</taxon>
        <taxon>Bacillota</taxon>
        <taxon>Clostridia</taxon>
        <taxon>Halanaerobiales</taxon>
        <taxon>Halanaerobiaceae</taxon>
        <taxon>Halanaerobium</taxon>
    </lineage>
</organism>
<feature type="transmembrane region" description="Helical" evidence="1">
    <location>
        <begin position="137"/>
        <end position="161"/>
    </location>
</feature>
<proteinExistence type="predicted"/>
<dbReference type="Proteomes" id="UP001199296">
    <property type="component" value="Unassembled WGS sequence"/>
</dbReference>
<dbReference type="InterPro" id="IPR010898">
    <property type="entry name" value="Hpre_diP_synth_I"/>
</dbReference>
<dbReference type="Pfam" id="PF07456">
    <property type="entry name" value="Hpre_diP_synt_I"/>
    <property type="match status" value="1"/>
</dbReference>
<evidence type="ECO:0000313" key="3">
    <source>
        <dbReference type="Proteomes" id="UP001199296"/>
    </source>
</evidence>
<dbReference type="Gene3D" id="1.10.1760.20">
    <property type="match status" value="1"/>
</dbReference>
<accession>A0AAW4WT10</accession>
<name>A0AAW4WT10_9FIRM</name>
<sequence length="174" mass="18756">MKKTKKMVVVALLIALGLVLHLVESIFPLAALIPGAKLGLANIVTLIALVLFGFVSAFQVLIFRVILASLLAGSFMTISFYLSFSGGLLSFLLMYLAYNFSKDKLSLIGVSIIGAVAHNTAQVIAAYFIIENPGIFYYLPFLTLFAIPTGFSIGLVSHFTIDYLPSSLKQGVSK</sequence>
<comment type="caution">
    <text evidence="2">The sequence shown here is derived from an EMBL/GenBank/DDBJ whole genome shotgun (WGS) entry which is preliminary data.</text>
</comment>
<keyword evidence="3" id="KW-1185">Reference proteome</keyword>
<evidence type="ECO:0000256" key="1">
    <source>
        <dbReference type="SAM" id="Phobius"/>
    </source>
</evidence>